<dbReference type="PROSITE" id="PS00070">
    <property type="entry name" value="ALDEHYDE_DEHYDR_CYS"/>
    <property type="match status" value="1"/>
</dbReference>
<organism evidence="6">
    <name type="scientific">Solibacter usitatus (strain Ellin6076)</name>
    <dbReference type="NCBI Taxonomy" id="234267"/>
    <lineage>
        <taxon>Bacteria</taxon>
        <taxon>Pseudomonadati</taxon>
        <taxon>Acidobacteriota</taxon>
        <taxon>Terriglobia</taxon>
        <taxon>Bryobacterales</taxon>
        <taxon>Solibacteraceae</taxon>
        <taxon>Candidatus Solibacter</taxon>
    </lineage>
</organism>
<dbReference type="InParanoid" id="Q01RS0"/>
<dbReference type="STRING" id="234267.Acid_6729"/>
<evidence type="ECO:0000256" key="1">
    <source>
        <dbReference type="ARBA" id="ARBA00009986"/>
    </source>
</evidence>
<dbReference type="InterPro" id="IPR029510">
    <property type="entry name" value="Ald_DH_CS_GLU"/>
</dbReference>
<evidence type="ECO:0000313" key="6">
    <source>
        <dbReference type="EMBL" id="ABJ87650.1"/>
    </source>
</evidence>
<dbReference type="FunFam" id="3.40.605.10:FF:000026">
    <property type="entry name" value="Aldehyde dehydrogenase, putative"/>
    <property type="match status" value="1"/>
</dbReference>
<dbReference type="HOGENOM" id="CLU_005391_0_1_0"/>
<dbReference type="InterPro" id="IPR016162">
    <property type="entry name" value="Ald_DH_N"/>
</dbReference>
<name>Q01RS0_SOLUE</name>
<gene>
    <name evidence="6" type="ordered locus">Acid_6729</name>
</gene>
<dbReference type="AlphaFoldDB" id="Q01RS0"/>
<dbReference type="InterPro" id="IPR016163">
    <property type="entry name" value="Ald_DH_C"/>
</dbReference>
<proteinExistence type="inferred from homology"/>
<evidence type="ECO:0000256" key="3">
    <source>
        <dbReference type="PROSITE-ProRule" id="PRU10007"/>
    </source>
</evidence>
<dbReference type="PANTHER" id="PTHR11699">
    <property type="entry name" value="ALDEHYDE DEHYDROGENASE-RELATED"/>
    <property type="match status" value="1"/>
</dbReference>
<sequence length="469" mass="50672">MSPISIEICSPATGELLGKVPDFDAEAVDCAVAAARASFENKTWRGLDPSKRERILWNIGELLLKYRDELSRLISQETGKTLREAAGADVAPAADCFHYYAGWVRKQYGETIPVDGPYLNYTLREPVGVVGAIVPWNFPLQTAAWKVAPALACGCSVVLKPSELTPLSALRFGEICAEAGLPAGVLVVATGYGETTGEALALHEDVDKISFTGSVTTARKLLQNSAVSNLKRLSLELGGKSPNIVFPDADFDAAVRAALWGIYGNKGEMCTAGSRLLLHEEIHDRFVEELASKARKLRLGNPLDPATQMGPQISGRQLDRILDYIEAGKTEGARLVCGGERDTEGDKAHGFFVKPTIFAGVHPDMRIAREEIFGPVLSVMRFRDAEEAVRIANATTYGLASAVWTNDLKLAHRMAAALKAGSVWVNTYNAFDSGSPFGGYKQSGFGRDLGSYALDQYTNVKSVWIALGK</sequence>
<dbReference type="InterPro" id="IPR015590">
    <property type="entry name" value="Aldehyde_DH_dom"/>
</dbReference>
<dbReference type="PROSITE" id="PS00687">
    <property type="entry name" value="ALDEHYDE_DEHYDR_GLU"/>
    <property type="match status" value="1"/>
</dbReference>
<dbReference type="SUPFAM" id="SSF53720">
    <property type="entry name" value="ALDH-like"/>
    <property type="match status" value="1"/>
</dbReference>
<reference evidence="6" key="1">
    <citation type="submission" date="2006-10" db="EMBL/GenBank/DDBJ databases">
        <title>Complete sequence of Solibacter usitatus Ellin6076.</title>
        <authorList>
            <consortium name="US DOE Joint Genome Institute"/>
            <person name="Copeland A."/>
            <person name="Lucas S."/>
            <person name="Lapidus A."/>
            <person name="Barry K."/>
            <person name="Detter J.C."/>
            <person name="Glavina del Rio T."/>
            <person name="Hammon N."/>
            <person name="Israni S."/>
            <person name="Dalin E."/>
            <person name="Tice H."/>
            <person name="Pitluck S."/>
            <person name="Thompson L.S."/>
            <person name="Brettin T."/>
            <person name="Bruce D."/>
            <person name="Han C."/>
            <person name="Tapia R."/>
            <person name="Gilna P."/>
            <person name="Schmutz J."/>
            <person name="Larimer F."/>
            <person name="Land M."/>
            <person name="Hauser L."/>
            <person name="Kyrpides N."/>
            <person name="Mikhailova N."/>
            <person name="Janssen P.H."/>
            <person name="Kuske C.R."/>
            <person name="Richardson P."/>
        </authorList>
    </citation>
    <scope>NUCLEOTIDE SEQUENCE</scope>
    <source>
        <strain evidence="6">Ellin6076</strain>
    </source>
</reference>
<feature type="domain" description="Aldehyde dehydrogenase" evidence="5">
    <location>
        <begin position="6"/>
        <end position="463"/>
    </location>
</feature>
<dbReference type="OrthoDB" id="20170at2"/>
<evidence type="ECO:0000259" key="5">
    <source>
        <dbReference type="Pfam" id="PF00171"/>
    </source>
</evidence>
<keyword evidence="2 4" id="KW-0560">Oxidoreductase</keyword>
<dbReference type="Gene3D" id="3.40.309.10">
    <property type="entry name" value="Aldehyde Dehydrogenase, Chain A, domain 2"/>
    <property type="match status" value="1"/>
</dbReference>
<dbReference type="InterPro" id="IPR016160">
    <property type="entry name" value="Ald_DH_CS_CYS"/>
</dbReference>
<dbReference type="EMBL" id="CP000473">
    <property type="protein sequence ID" value="ABJ87650.1"/>
    <property type="molecule type" value="Genomic_DNA"/>
</dbReference>
<dbReference type="Pfam" id="PF00171">
    <property type="entry name" value="Aldedh"/>
    <property type="match status" value="1"/>
</dbReference>
<accession>Q01RS0</accession>
<dbReference type="InterPro" id="IPR016161">
    <property type="entry name" value="Ald_DH/histidinol_DH"/>
</dbReference>
<evidence type="ECO:0000256" key="4">
    <source>
        <dbReference type="RuleBase" id="RU003345"/>
    </source>
</evidence>
<dbReference type="KEGG" id="sus:Acid_6729"/>
<protein>
    <submittedName>
        <fullName evidence="6">Aldehyde dehydrogenase (Acceptor)</fullName>
        <ecNumber evidence="6">1.2.5.2</ecNumber>
    </submittedName>
</protein>
<dbReference type="eggNOG" id="COG1012">
    <property type="taxonomic scope" value="Bacteria"/>
</dbReference>
<dbReference type="EC" id="1.2.5.2" evidence="6"/>
<dbReference type="GO" id="GO:0004030">
    <property type="term" value="F:aldehyde dehydrogenase [NAD(P)+] activity"/>
    <property type="evidence" value="ECO:0007669"/>
    <property type="project" value="UniProtKB-ARBA"/>
</dbReference>
<dbReference type="Gene3D" id="3.40.605.10">
    <property type="entry name" value="Aldehyde Dehydrogenase, Chain A, domain 1"/>
    <property type="match status" value="1"/>
</dbReference>
<dbReference type="FunFam" id="3.40.309.10:FF:000012">
    <property type="entry name" value="Betaine aldehyde dehydrogenase"/>
    <property type="match status" value="1"/>
</dbReference>
<comment type="similarity">
    <text evidence="1 4">Belongs to the aldehyde dehydrogenase family.</text>
</comment>
<dbReference type="CDD" id="cd07115">
    <property type="entry name" value="ALDH_HMSADH_HapE"/>
    <property type="match status" value="1"/>
</dbReference>
<dbReference type="GO" id="GO:0047113">
    <property type="term" value="F:aldehyde dehydrogenase (quinone) activity"/>
    <property type="evidence" value="ECO:0007669"/>
    <property type="project" value="UniProtKB-EC"/>
</dbReference>
<feature type="active site" evidence="3">
    <location>
        <position position="236"/>
    </location>
</feature>
<evidence type="ECO:0000256" key="2">
    <source>
        <dbReference type="ARBA" id="ARBA00023002"/>
    </source>
</evidence>
<dbReference type="FunFam" id="3.40.605.10:FF:000001">
    <property type="entry name" value="Aldehyde dehydrogenase 1"/>
    <property type="match status" value="1"/>
</dbReference>
<dbReference type="FunCoup" id="Q01RS0">
    <property type="interactions" value="324"/>
</dbReference>